<proteinExistence type="predicted"/>
<sequence length="116" mass="12527">MLLTALSWSDADYVCLFSFRCGGLALLNGSSFMINGSALSFSSGIFAVIFSSPLRVAVASPVPLLVTTHPLRTSRSDETRTRSARRLVPVAPLSRLFPYPDFSDERSPSTPPTCEA</sequence>
<dbReference type="AlphaFoldDB" id="A0A816QBP9"/>
<dbReference type="Proteomes" id="UP001295469">
    <property type="component" value="Chromosome C06"/>
</dbReference>
<gene>
    <name evidence="1" type="ORF">DARMORV10_C06P24750.1</name>
</gene>
<evidence type="ECO:0000313" key="1">
    <source>
        <dbReference type="EMBL" id="CAF2059261.1"/>
    </source>
</evidence>
<name>A0A816QBP9_BRANA</name>
<dbReference type="EMBL" id="HG994370">
    <property type="protein sequence ID" value="CAF2059261.1"/>
    <property type="molecule type" value="Genomic_DNA"/>
</dbReference>
<accession>A0A816QBP9</accession>
<organism evidence="1">
    <name type="scientific">Brassica napus</name>
    <name type="common">Rape</name>
    <dbReference type="NCBI Taxonomy" id="3708"/>
    <lineage>
        <taxon>Eukaryota</taxon>
        <taxon>Viridiplantae</taxon>
        <taxon>Streptophyta</taxon>
        <taxon>Embryophyta</taxon>
        <taxon>Tracheophyta</taxon>
        <taxon>Spermatophyta</taxon>
        <taxon>Magnoliopsida</taxon>
        <taxon>eudicotyledons</taxon>
        <taxon>Gunneridae</taxon>
        <taxon>Pentapetalae</taxon>
        <taxon>rosids</taxon>
        <taxon>malvids</taxon>
        <taxon>Brassicales</taxon>
        <taxon>Brassicaceae</taxon>
        <taxon>Brassiceae</taxon>
        <taxon>Brassica</taxon>
    </lineage>
</organism>
<reference evidence="1" key="1">
    <citation type="submission" date="2021-01" db="EMBL/GenBank/DDBJ databases">
        <authorList>
            <consortium name="Genoscope - CEA"/>
            <person name="William W."/>
        </authorList>
    </citation>
    <scope>NUCLEOTIDE SEQUENCE</scope>
</reference>
<protein>
    <submittedName>
        <fullName evidence="1">(rape) hypothetical protein</fullName>
    </submittedName>
</protein>